<dbReference type="InterPro" id="IPR029069">
    <property type="entry name" value="HotDog_dom_sf"/>
</dbReference>
<reference evidence="3 4" key="1">
    <citation type="submission" date="2011-10" db="EMBL/GenBank/DDBJ databases">
        <title>The Improved High-Quality Draft genome of Methanoplanus limicola DSM 2279.</title>
        <authorList>
            <consortium name="US DOE Joint Genome Institute (JGI-PGF)"/>
            <person name="Lucas S."/>
            <person name="Copeland A."/>
            <person name="Lapidus A."/>
            <person name="Glavina del Rio T."/>
            <person name="Dalin E."/>
            <person name="Tice H."/>
            <person name="Bruce D."/>
            <person name="Goodwin L."/>
            <person name="Pitluck S."/>
            <person name="Peters L."/>
            <person name="Mikhailova N."/>
            <person name="Lu M."/>
            <person name="Kyrpides N."/>
            <person name="Mavromatis K."/>
            <person name="Ivanova N."/>
            <person name="Markowitz V."/>
            <person name="Cheng J.-F."/>
            <person name="Hugenholtz P."/>
            <person name="Woyke T."/>
            <person name="Wu D."/>
            <person name="Wirth R."/>
            <person name="Brambilla E.-M."/>
            <person name="Klenk H.-P."/>
            <person name="Eisen J.A."/>
        </authorList>
    </citation>
    <scope>NUCLEOTIDE SEQUENCE [LARGE SCALE GENOMIC DNA]</scope>
    <source>
        <strain evidence="3 4">DSM 2279</strain>
    </source>
</reference>
<sequence length="135" mass="14411">MSYIEDIKSKGSAANPYFGLMGINVQDFGSGEAKLAMEVREDMLNGAGWLQGGVYVSLADEAMALAIFTELEEGKGIATVSESTDYYKGLNSGVLTAKARIIKRTRKIIFAEGVTCSEDGSTVYSRTSASFLITG</sequence>
<evidence type="ECO:0000313" key="4">
    <source>
        <dbReference type="Proteomes" id="UP000005741"/>
    </source>
</evidence>
<dbReference type="RefSeq" id="WP_004079604.1">
    <property type="nucleotide sequence ID" value="NZ_CM001436.1"/>
</dbReference>
<dbReference type="STRING" id="937775.Metlim_2851"/>
<feature type="domain" description="Thioesterase" evidence="2">
    <location>
        <begin position="51"/>
        <end position="122"/>
    </location>
</feature>
<dbReference type="Gene3D" id="3.10.129.10">
    <property type="entry name" value="Hotdog Thioesterase"/>
    <property type="match status" value="1"/>
</dbReference>
<dbReference type="InterPro" id="IPR003736">
    <property type="entry name" value="PAAI_dom"/>
</dbReference>
<protein>
    <submittedName>
        <fullName evidence="3">Phenylacetic acid degradation-related protein</fullName>
    </submittedName>
</protein>
<accession>H1YXE8</accession>
<organism evidence="3 4">
    <name type="scientific">Methanoplanus limicola DSM 2279</name>
    <dbReference type="NCBI Taxonomy" id="937775"/>
    <lineage>
        <taxon>Archaea</taxon>
        <taxon>Methanobacteriati</taxon>
        <taxon>Methanobacteriota</taxon>
        <taxon>Stenosarchaea group</taxon>
        <taxon>Methanomicrobia</taxon>
        <taxon>Methanomicrobiales</taxon>
        <taxon>Methanomicrobiaceae</taxon>
        <taxon>Methanoplanus</taxon>
    </lineage>
</organism>
<dbReference type="InterPro" id="IPR006683">
    <property type="entry name" value="Thioestr_dom"/>
</dbReference>
<dbReference type="HOGENOM" id="CLU_089876_3_3_2"/>
<dbReference type="NCBIfam" id="TIGR00369">
    <property type="entry name" value="unchar_dom_1"/>
    <property type="match status" value="1"/>
</dbReference>
<keyword evidence="4" id="KW-1185">Reference proteome</keyword>
<dbReference type="InterPro" id="IPR052723">
    <property type="entry name" value="Acyl-CoA_thioesterase_PaaI"/>
</dbReference>
<dbReference type="SUPFAM" id="SSF54637">
    <property type="entry name" value="Thioesterase/thiol ester dehydrase-isomerase"/>
    <property type="match status" value="1"/>
</dbReference>
<name>H1YXE8_9EURY</name>
<evidence type="ECO:0000256" key="1">
    <source>
        <dbReference type="ARBA" id="ARBA00022801"/>
    </source>
</evidence>
<evidence type="ECO:0000313" key="3">
    <source>
        <dbReference type="EMBL" id="EHQ36885.1"/>
    </source>
</evidence>
<dbReference type="CDD" id="cd03443">
    <property type="entry name" value="PaaI_thioesterase"/>
    <property type="match status" value="1"/>
</dbReference>
<dbReference type="PANTHER" id="PTHR42856:SF1">
    <property type="entry name" value="ACYL-COENZYME A THIOESTERASE PAAI"/>
    <property type="match status" value="1"/>
</dbReference>
<dbReference type="PANTHER" id="PTHR42856">
    <property type="entry name" value="ACYL-COENZYME A THIOESTERASE PAAI"/>
    <property type="match status" value="1"/>
</dbReference>
<dbReference type="AlphaFoldDB" id="H1YXE8"/>
<dbReference type="Proteomes" id="UP000005741">
    <property type="component" value="Chromosome"/>
</dbReference>
<dbReference type="InParanoid" id="H1YXE8"/>
<gene>
    <name evidence="3" type="ORF">Metlim_2851</name>
</gene>
<dbReference type="OrthoDB" id="116824at2157"/>
<proteinExistence type="predicted"/>
<evidence type="ECO:0000259" key="2">
    <source>
        <dbReference type="Pfam" id="PF03061"/>
    </source>
</evidence>
<dbReference type="EMBL" id="CM001436">
    <property type="protein sequence ID" value="EHQ36885.1"/>
    <property type="molecule type" value="Genomic_DNA"/>
</dbReference>
<dbReference type="Pfam" id="PF03061">
    <property type="entry name" value="4HBT"/>
    <property type="match status" value="1"/>
</dbReference>
<dbReference type="GO" id="GO:0016289">
    <property type="term" value="F:acyl-CoA hydrolase activity"/>
    <property type="evidence" value="ECO:0007669"/>
    <property type="project" value="TreeGrafter"/>
</dbReference>
<keyword evidence="1" id="KW-0378">Hydrolase</keyword>